<dbReference type="EMBL" id="JARAOO010000001">
    <property type="protein sequence ID" value="KAJ7982080.1"/>
    <property type="molecule type" value="Genomic_DNA"/>
</dbReference>
<evidence type="ECO:0000256" key="8">
    <source>
        <dbReference type="ARBA" id="ARBA00023288"/>
    </source>
</evidence>
<keyword evidence="4" id="KW-0732">Signal</keyword>
<keyword evidence="6" id="KW-1015">Disulfide bond</keyword>
<comment type="subcellular location">
    <subcellularLocation>
        <location evidence="1">Cell membrane</location>
        <topology evidence="1">Lipid-anchor</topology>
        <topology evidence="1">GPI-anchor</topology>
    </subcellularLocation>
</comment>
<keyword evidence="3" id="KW-0336">GPI-anchor</keyword>
<evidence type="ECO:0000313" key="10">
    <source>
        <dbReference type="EMBL" id="KAJ7982080.1"/>
    </source>
</evidence>
<dbReference type="KEGG" id="qsa:O6P43_001247"/>
<dbReference type="Pfam" id="PF07983">
    <property type="entry name" value="X8"/>
    <property type="match status" value="1"/>
</dbReference>
<evidence type="ECO:0000256" key="6">
    <source>
        <dbReference type="ARBA" id="ARBA00023157"/>
    </source>
</evidence>
<evidence type="ECO:0000256" key="3">
    <source>
        <dbReference type="ARBA" id="ARBA00022622"/>
    </source>
</evidence>
<dbReference type="Gene3D" id="1.20.58.1040">
    <property type="match status" value="1"/>
</dbReference>
<comment type="caution">
    <text evidence="10">The sequence shown here is derived from an EMBL/GenBank/DDBJ whole genome shotgun (WGS) entry which is preliminary data.</text>
</comment>
<keyword evidence="5" id="KW-0472">Membrane</keyword>
<dbReference type="InterPro" id="IPR012946">
    <property type="entry name" value="X8"/>
</dbReference>
<dbReference type="GO" id="GO:0098552">
    <property type="term" value="C:side of membrane"/>
    <property type="evidence" value="ECO:0007669"/>
    <property type="project" value="UniProtKB-KW"/>
</dbReference>
<dbReference type="Proteomes" id="UP001163823">
    <property type="component" value="Chromosome 1"/>
</dbReference>
<evidence type="ECO:0000256" key="2">
    <source>
        <dbReference type="ARBA" id="ARBA00022475"/>
    </source>
</evidence>
<dbReference type="SMART" id="SM00768">
    <property type="entry name" value="X8"/>
    <property type="match status" value="1"/>
</dbReference>
<evidence type="ECO:0000259" key="9">
    <source>
        <dbReference type="SMART" id="SM00768"/>
    </source>
</evidence>
<reference evidence="10 11" key="1">
    <citation type="journal article" date="2023" name="Science">
        <title>Elucidation of the pathway for biosynthesis of saponin adjuvants from the soapbark tree.</title>
        <authorList>
            <person name="Reed J."/>
            <person name="Orme A."/>
            <person name="El-Demerdash A."/>
            <person name="Owen C."/>
            <person name="Martin L.B.B."/>
            <person name="Misra R.C."/>
            <person name="Kikuchi S."/>
            <person name="Rejzek M."/>
            <person name="Martin A.C."/>
            <person name="Harkess A."/>
            <person name="Leebens-Mack J."/>
            <person name="Louveau T."/>
            <person name="Stephenson M.J."/>
            <person name="Osbourn A."/>
        </authorList>
    </citation>
    <scope>NUCLEOTIDE SEQUENCE [LARGE SCALE GENOMIC DNA]</scope>
    <source>
        <strain evidence="10">S10</strain>
    </source>
</reference>
<sequence length="311" mass="33548">MGRSISCTRLRTCIFLLYFTIPSILYTHCDAERSMQLLKGSKHRKRLITKSSNKLRMIKHFDFDTSLESSNGESYGVSSPFSLPPFDSLAPISLPEITPPYCLYPPNTPQSPSTIIPTPIGYTASSPPPPFYYIPPILPIQSPTQSNPPITFPSPFSNIPGSPNPILSPPVYVPGPPGSTLSPPSFEPSPPTAFVPSPGVFLPPIVYPPPNVPPPPNTAPIATLWCVAKPSVPDPIIEEAMNYACGSGADCNSIQPDGSCFQPNTLFAHASYAFNSYWQRTKVAGGTCDFGGTAMLVSVDPSYDGCQFTYN</sequence>
<protein>
    <submittedName>
        <fullName evidence="10">Glucan endo-1,3-beta-glucosidase-like protein 3</fullName>
    </submittedName>
</protein>
<keyword evidence="11" id="KW-1185">Reference proteome</keyword>
<dbReference type="FunFam" id="1.20.58.1040:FF:000001">
    <property type="entry name" value="Glucan endo-1,3-beta-glucosidase 4"/>
    <property type="match status" value="1"/>
</dbReference>
<keyword evidence="2" id="KW-1003">Cell membrane</keyword>
<evidence type="ECO:0000313" key="11">
    <source>
        <dbReference type="Proteomes" id="UP001163823"/>
    </source>
</evidence>
<name>A0AAD7QIE3_QUISA</name>
<keyword evidence="8" id="KW-0449">Lipoprotein</keyword>
<dbReference type="PANTHER" id="PTHR31044:SF28">
    <property type="entry name" value="CARBOHYDRATE-BINDING X8 DOMAIN SUPERFAMILY PROTEIN"/>
    <property type="match status" value="1"/>
</dbReference>
<keyword evidence="7" id="KW-0325">Glycoprotein</keyword>
<dbReference type="GO" id="GO:0005886">
    <property type="term" value="C:plasma membrane"/>
    <property type="evidence" value="ECO:0007669"/>
    <property type="project" value="UniProtKB-SubCell"/>
</dbReference>
<proteinExistence type="predicted"/>
<evidence type="ECO:0000256" key="4">
    <source>
        <dbReference type="ARBA" id="ARBA00022729"/>
    </source>
</evidence>
<dbReference type="GO" id="GO:0009506">
    <property type="term" value="C:plasmodesma"/>
    <property type="evidence" value="ECO:0007669"/>
    <property type="project" value="UniProtKB-ARBA"/>
</dbReference>
<dbReference type="AlphaFoldDB" id="A0AAD7QIE3"/>
<organism evidence="10 11">
    <name type="scientific">Quillaja saponaria</name>
    <name type="common">Soap bark tree</name>
    <dbReference type="NCBI Taxonomy" id="32244"/>
    <lineage>
        <taxon>Eukaryota</taxon>
        <taxon>Viridiplantae</taxon>
        <taxon>Streptophyta</taxon>
        <taxon>Embryophyta</taxon>
        <taxon>Tracheophyta</taxon>
        <taxon>Spermatophyta</taxon>
        <taxon>Magnoliopsida</taxon>
        <taxon>eudicotyledons</taxon>
        <taxon>Gunneridae</taxon>
        <taxon>Pentapetalae</taxon>
        <taxon>rosids</taxon>
        <taxon>fabids</taxon>
        <taxon>Fabales</taxon>
        <taxon>Quillajaceae</taxon>
        <taxon>Quillaja</taxon>
    </lineage>
</organism>
<gene>
    <name evidence="10" type="ORF">O6P43_001247</name>
</gene>
<dbReference type="InterPro" id="IPR044788">
    <property type="entry name" value="X8_dom_prot"/>
</dbReference>
<evidence type="ECO:0000256" key="7">
    <source>
        <dbReference type="ARBA" id="ARBA00023180"/>
    </source>
</evidence>
<accession>A0AAD7QIE3</accession>
<evidence type="ECO:0000256" key="5">
    <source>
        <dbReference type="ARBA" id="ARBA00023136"/>
    </source>
</evidence>
<feature type="domain" description="X8" evidence="9">
    <location>
        <begin position="224"/>
        <end position="308"/>
    </location>
</feature>
<evidence type="ECO:0000256" key="1">
    <source>
        <dbReference type="ARBA" id="ARBA00004609"/>
    </source>
</evidence>
<dbReference type="PANTHER" id="PTHR31044">
    <property type="entry name" value="BETA-1,3 GLUCANASE"/>
    <property type="match status" value="1"/>
</dbReference>